<dbReference type="SMART" id="SM00474">
    <property type="entry name" value="35EXOc"/>
    <property type="match status" value="1"/>
</dbReference>
<dbReference type="InterPro" id="IPR052408">
    <property type="entry name" value="Exonuclease_MUT-7-like"/>
</dbReference>
<sequence>MYPGIIFQLKLNQLRFLINNRYSQSDLISFDGWTELLTNLVGDNENLIYQLFLEIINYHKDVLVGLYFTEIFGDKYISQLPSSAQALYENNIDHIKMNYENKILQLKNPNRDKFFWPHGLENNDLKLIYTKESFSEMLDFFEKNNPDVIGLDCEWKPSFGTEDLIDDEALKAKNQRPDTLQIATRKRVFVIDSRDLVDILDENELDRFAKLILFSENMLKLGYDFDQDSKKLFHSFTKFKHVFFEFSESVVNINQVISDLEKKWPLFENNGKNLKTKGLSKLTESCFGKPLDKSECMSNWQNRPLRKEQIRYACMDAYILIEIHDFIQQRIKDLNIEYDYTAKSSFF</sequence>
<keyword evidence="3" id="KW-1185">Reference proteome</keyword>
<organism evidence="2 3">
    <name type="scientific">Brachionus plicatilis</name>
    <name type="common">Marine rotifer</name>
    <name type="synonym">Brachionus muelleri</name>
    <dbReference type="NCBI Taxonomy" id="10195"/>
    <lineage>
        <taxon>Eukaryota</taxon>
        <taxon>Metazoa</taxon>
        <taxon>Spiralia</taxon>
        <taxon>Gnathifera</taxon>
        <taxon>Rotifera</taxon>
        <taxon>Eurotatoria</taxon>
        <taxon>Monogononta</taxon>
        <taxon>Pseudotrocha</taxon>
        <taxon>Ploima</taxon>
        <taxon>Brachionidae</taxon>
        <taxon>Brachionus</taxon>
    </lineage>
</organism>
<protein>
    <submittedName>
        <fullName evidence="2">Exonuclease mut-7-like protein</fullName>
    </submittedName>
</protein>
<keyword evidence="2" id="KW-0269">Exonuclease</keyword>
<dbReference type="PANTHER" id="PTHR47765:SF2">
    <property type="entry name" value="EXONUCLEASE MUT-7 HOMOLOG"/>
    <property type="match status" value="1"/>
</dbReference>
<gene>
    <name evidence="2" type="ORF">BpHYR1_006015</name>
</gene>
<evidence type="ECO:0000259" key="1">
    <source>
        <dbReference type="SMART" id="SM00474"/>
    </source>
</evidence>
<keyword evidence="2" id="KW-0540">Nuclease</keyword>
<dbReference type="Proteomes" id="UP000276133">
    <property type="component" value="Unassembled WGS sequence"/>
</dbReference>
<dbReference type="PANTHER" id="PTHR47765">
    <property type="entry name" value="3'-5' EXONUCLEASE DOMAIN-CONTAINING PROTEIN"/>
    <property type="match status" value="1"/>
</dbReference>
<dbReference type="GO" id="GO:0003676">
    <property type="term" value="F:nucleic acid binding"/>
    <property type="evidence" value="ECO:0007669"/>
    <property type="project" value="InterPro"/>
</dbReference>
<evidence type="ECO:0000313" key="2">
    <source>
        <dbReference type="EMBL" id="RNA18754.1"/>
    </source>
</evidence>
<reference evidence="2 3" key="1">
    <citation type="journal article" date="2018" name="Sci. Rep.">
        <title>Genomic signatures of local adaptation to the degree of environmental predictability in rotifers.</title>
        <authorList>
            <person name="Franch-Gras L."/>
            <person name="Hahn C."/>
            <person name="Garcia-Roger E.M."/>
            <person name="Carmona M.J."/>
            <person name="Serra M."/>
            <person name="Gomez A."/>
        </authorList>
    </citation>
    <scope>NUCLEOTIDE SEQUENCE [LARGE SCALE GENOMIC DNA]</scope>
    <source>
        <strain evidence="2">HYR1</strain>
    </source>
</reference>
<accession>A0A3M7R5U3</accession>
<dbReference type="GO" id="GO:0006139">
    <property type="term" value="P:nucleobase-containing compound metabolic process"/>
    <property type="evidence" value="ECO:0007669"/>
    <property type="project" value="InterPro"/>
</dbReference>
<dbReference type="InterPro" id="IPR036397">
    <property type="entry name" value="RNaseH_sf"/>
</dbReference>
<dbReference type="Gene3D" id="3.30.420.10">
    <property type="entry name" value="Ribonuclease H-like superfamily/Ribonuclease H"/>
    <property type="match status" value="1"/>
</dbReference>
<keyword evidence="2" id="KW-0378">Hydrolase</keyword>
<dbReference type="InterPro" id="IPR002562">
    <property type="entry name" value="3'-5'_exonuclease_dom"/>
</dbReference>
<dbReference type="Pfam" id="PF01612">
    <property type="entry name" value="DNA_pol_A_exo1"/>
    <property type="match status" value="1"/>
</dbReference>
<dbReference type="OrthoDB" id="18193at2759"/>
<dbReference type="EMBL" id="REGN01004175">
    <property type="protein sequence ID" value="RNA18754.1"/>
    <property type="molecule type" value="Genomic_DNA"/>
</dbReference>
<proteinExistence type="predicted"/>
<dbReference type="InterPro" id="IPR012337">
    <property type="entry name" value="RNaseH-like_sf"/>
</dbReference>
<feature type="domain" description="3'-5' exonuclease" evidence="1">
    <location>
        <begin position="125"/>
        <end position="332"/>
    </location>
</feature>
<evidence type="ECO:0000313" key="3">
    <source>
        <dbReference type="Proteomes" id="UP000276133"/>
    </source>
</evidence>
<dbReference type="AlphaFoldDB" id="A0A3M7R5U3"/>
<dbReference type="STRING" id="10195.A0A3M7R5U3"/>
<dbReference type="GO" id="GO:0008408">
    <property type="term" value="F:3'-5' exonuclease activity"/>
    <property type="evidence" value="ECO:0007669"/>
    <property type="project" value="InterPro"/>
</dbReference>
<name>A0A3M7R5U3_BRAPC</name>
<comment type="caution">
    <text evidence="2">The sequence shown here is derived from an EMBL/GenBank/DDBJ whole genome shotgun (WGS) entry which is preliminary data.</text>
</comment>
<dbReference type="SUPFAM" id="SSF53098">
    <property type="entry name" value="Ribonuclease H-like"/>
    <property type="match status" value="1"/>
</dbReference>